<dbReference type="EMBL" id="JAOVQO010000009">
    <property type="protein sequence ID" value="MCU9848600.1"/>
    <property type="molecule type" value="Genomic_DNA"/>
</dbReference>
<sequence>MRELAHEAIRESPDIVMEAPAALQERQVKAETAAKTDVQANAH</sequence>
<accession>A0ABT2X4N7</accession>
<gene>
    <name evidence="1" type="ORF">OEZ60_11315</name>
</gene>
<reference evidence="1 2" key="1">
    <citation type="submission" date="2022-10" db="EMBL/GenBank/DDBJ databases">
        <title>Defluviimonas sp. nov., isolated from ocean surface sediments.</title>
        <authorList>
            <person name="He W."/>
            <person name="Wang L."/>
            <person name="Zhang D.-F."/>
        </authorList>
    </citation>
    <scope>NUCLEOTIDE SEQUENCE [LARGE SCALE GENOMIC DNA]</scope>
    <source>
        <strain evidence="1 2">WL0024</strain>
    </source>
</reference>
<dbReference type="Proteomes" id="UP001209535">
    <property type="component" value="Unassembled WGS sequence"/>
</dbReference>
<evidence type="ECO:0000313" key="2">
    <source>
        <dbReference type="Proteomes" id="UP001209535"/>
    </source>
</evidence>
<organism evidence="1 2">
    <name type="scientific">Albidovulum salinarum</name>
    <dbReference type="NCBI Taxonomy" id="2984153"/>
    <lineage>
        <taxon>Bacteria</taxon>
        <taxon>Pseudomonadati</taxon>
        <taxon>Pseudomonadota</taxon>
        <taxon>Alphaproteobacteria</taxon>
        <taxon>Rhodobacterales</taxon>
        <taxon>Paracoccaceae</taxon>
        <taxon>Albidovulum</taxon>
    </lineage>
</organism>
<keyword evidence="2" id="KW-1185">Reference proteome</keyword>
<evidence type="ECO:0000313" key="1">
    <source>
        <dbReference type="EMBL" id="MCU9848600.1"/>
    </source>
</evidence>
<proteinExistence type="predicted"/>
<name>A0ABT2X4N7_9RHOB</name>
<comment type="caution">
    <text evidence="1">The sequence shown here is derived from an EMBL/GenBank/DDBJ whole genome shotgun (WGS) entry which is preliminary data.</text>
</comment>
<protein>
    <submittedName>
        <fullName evidence="1">Uncharacterized protein</fullName>
    </submittedName>
</protein>